<dbReference type="PANTHER" id="PTHR37816:SF2">
    <property type="entry name" value="DNA TOPOLOGY MODULATION PROTEIN FLAR-RELATED PROTEIN"/>
    <property type="match status" value="1"/>
</dbReference>
<keyword evidence="2" id="KW-1185">Reference proteome</keyword>
<dbReference type="EMBL" id="BORW01000007">
    <property type="protein sequence ID" value="GIO67087.1"/>
    <property type="molecule type" value="Genomic_DNA"/>
</dbReference>
<sequence>MLRRAACSEAWVIEGVHHKWGKESFEHADVIFIITPNRWVRDFRVIRRFLRTRLGLERANYKQSLKNVFEMAWVWNRKFDRVHMKEIMEMTEPFKAKRMVVRSNKEILKYIQAREGQ</sequence>
<proteinExistence type="predicted"/>
<comment type="caution">
    <text evidence="1">The sequence shown here is derived from an EMBL/GenBank/DDBJ whole genome shotgun (WGS) entry which is preliminary data.</text>
</comment>
<evidence type="ECO:0000313" key="1">
    <source>
        <dbReference type="EMBL" id="GIO67087.1"/>
    </source>
</evidence>
<dbReference type="Proteomes" id="UP000680638">
    <property type="component" value="Unassembled WGS sequence"/>
</dbReference>
<accession>A0ABQ4LUY9</accession>
<dbReference type="PANTHER" id="PTHR37816">
    <property type="entry name" value="YALI0E33011P"/>
    <property type="match status" value="1"/>
</dbReference>
<organism evidence="1 2">
    <name type="scientific">Paenibacillus cookii</name>
    <dbReference type="NCBI Taxonomy" id="157839"/>
    <lineage>
        <taxon>Bacteria</taxon>
        <taxon>Bacillati</taxon>
        <taxon>Bacillota</taxon>
        <taxon>Bacilli</taxon>
        <taxon>Bacillales</taxon>
        <taxon>Paenibacillaceae</taxon>
        <taxon>Paenibacillus</taxon>
    </lineage>
</organism>
<reference evidence="1 2" key="1">
    <citation type="submission" date="2021-03" db="EMBL/GenBank/DDBJ databases">
        <title>Antimicrobial resistance genes in bacteria isolated from Japanese honey, and their potential for conferring macrolide and lincosamide resistance in the American foulbrood pathogen Paenibacillus larvae.</title>
        <authorList>
            <person name="Okamoto M."/>
            <person name="Kumagai M."/>
            <person name="Kanamori H."/>
            <person name="Takamatsu D."/>
        </authorList>
    </citation>
    <scope>NUCLEOTIDE SEQUENCE [LARGE SCALE GENOMIC DNA]</scope>
    <source>
        <strain evidence="1 2">J21TS3</strain>
    </source>
</reference>
<dbReference type="InterPro" id="IPR052922">
    <property type="entry name" value="Cytidylate_Kinase-2"/>
</dbReference>
<gene>
    <name evidence="1" type="ORF">J21TS3_19080</name>
</gene>
<name>A0ABQ4LUY9_9BACL</name>
<evidence type="ECO:0000313" key="2">
    <source>
        <dbReference type="Proteomes" id="UP000680638"/>
    </source>
</evidence>
<evidence type="ECO:0008006" key="3">
    <source>
        <dbReference type="Google" id="ProtNLM"/>
    </source>
</evidence>
<protein>
    <recommendedName>
        <fullName evidence="3">Topology modulation protein</fullName>
    </recommendedName>
</protein>